<keyword evidence="2" id="KW-1185">Reference proteome</keyword>
<organism evidence="1 2">
    <name type="scientific">Thermococcus eurythermalis</name>
    <dbReference type="NCBI Taxonomy" id="1505907"/>
    <lineage>
        <taxon>Archaea</taxon>
        <taxon>Methanobacteriati</taxon>
        <taxon>Methanobacteriota</taxon>
        <taxon>Thermococci</taxon>
        <taxon>Thermococcales</taxon>
        <taxon>Thermococcaceae</taxon>
        <taxon>Thermococcus</taxon>
    </lineage>
</organism>
<dbReference type="Proteomes" id="UP000029980">
    <property type="component" value="Chromosome"/>
</dbReference>
<dbReference type="EMBL" id="CP008887">
    <property type="protein sequence ID" value="AIU70209.1"/>
    <property type="molecule type" value="Genomic_DNA"/>
</dbReference>
<evidence type="ECO:0000313" key="2">
    <source>
        <dbReference type="Proteomes" id="UP000029980"/>
    </source>
</evidence>
<dbReference type="RefSeq" id="WP_050003183.1">
    <property type="nucleotide sequence ID" value="NZ_CP008887.1"/>
</dbReference>
<protein>
    <submittedName>
        <fullName evidence="1">Uncharacterized protein</fullName>
    </submittedName>
</protein>
<sequence length="76" mass="8473">MLLKGVGGGVISPFKVRFIGSRFHADVQSQEVLRAFHINADIQTQRVFRALRVNADVQSQKVWCAFHVQTGISFSA</sequence>
<proteinExistence type="predicted"/>
<accession>A0A097QUQ4</accession>
<gene>
    <name evidence="1" type="ORF">TEU_07620</name>
</gene>
<dbReference type="OrthoDB" id="374287at2157"/>
<reference evidence="1 2" key="1">
    <citation type="journal article" date="2015" name="Int. J. Syst. Evol. Microbiol.">
        <title>Thermococcus eurythermalis sp. nov., a conditional piezophilic hyperthermophilic archaeon with a wide temperature range isolated from an oil-immersed chimney in the Guaymas Basin.</title>
        <authorList>
            <person name="Zhao W."/>
            <person name="Zeng X."/>
            <person name="Xiao X."/>
        </authorList>
    </citation>
    <scope>NUCLEOTIDE SEQUENCE [LARGE SCALE GENOMIC DNA]</scope>
    <source>
        <strain evidence="1 2">A501</strain>
    </source>
</reference>
<evidence type="ECO:0000313" key="1">
    <source>
        <dbReference type="EMBL" id="AIU70209.1"/>
    </source>
</evidence>
<dbReference type="AlphaFoldDB" id="A0A097QUQ4"/>
<dbReference type="GeneID" id="25153303"/>
<dbReference type="STRING" id="1505907.TEU_07620"/>
<name>A0A097QUQ4_9EURY</name>
<dbReference type="HOGENOM" id="CLU_2646115_0_0_2"/>
<dbReference type="KEGG" id="teu:TEU_07620"/>